<proteinExistence type="predicted"/>
<accession>A0A7C8PUL3</accession>
<organism evidence="1 2">
    <name type="scientific">Orbilia oligospora</name>
    <name type="common">Nematode-trapping fungus</name>
    <name type="synonym">Arthrobotrys oligospora</name>
    <dbReference type="NCBI Taxonomy" id="2813651"/>
    <lineage>
        <taxon>Eukaryota</taxon>
        <taxon>Fungi</taxon>
        <taxon>Dikarya</taxon>
        <taxon>Ascomycota</taxon>
        <taxon>Pezizomycotina</taxon>
        <taxon>Orbiliomycetes</taxon>
        <taxon>Orbiliales</taxon>
        <taxon>Orbiliaceae</taxon>
        <taxon>Orbilia</taxon>
    </lineage>
</organism>
<comment type="caution">
    <text evidence="1">The sequence shown here is derived from an EMBL/GenBank/DDBJ whole genome shotgun (WGS) entry which is preliminary data.</text>
</comment>
<reference evidence="1 2" key="1">
    <citation type="submission" date="2019-03" db="EMBL/GenBank/DDBJ databases">
        <title>Nematode-trapping fungi genome.</title>
        <authorList>
            <person name="Vidal-Diez De Ulzurrun G."/>
        </authorList>
    </citation>
    <scope>NUCLEOTIDE SEQUENCE [LARGE SCALE GENOMIC DNA]</scope>
    <source>
        <strain evidence="1 2">TWF154</strain>
    </source>
</reference>
<dbReference type="EMBL" id="SOZJ01000002">
    <property type="protein sequence ID" value="TGJ70491.1"/>
    <property type="molecule type" value="Genomic_DNA"/>
</dbReference>
<evidence type="ECO:0000313" key="1">
    <source>
        <dbReference type="EMBL" id="TGJ70491.1"/>
    </source>
</evidence>
<sequence length="84" mass="9366">MLCERQDPTFPCGIHVMRRPSSPSPPVLWLAAKPQAALAASIDSKFYLQRRIRPIHVPVACEIPLQITRLESVPSTPSFNAMPM</sequence>
<protein>
    <submittedName>
        <fullName evidence="1">Uncharacterized protein</fullName>
    </submittedName>
</protein>
<dbReference type="AlphaFoldDB" id="A0A7C8PUL3"/>
<evidence type="ECO:0000313" key="2">
    <source>
        <dbReference type="Proteomes" id="UP000297595"/>
    </source>
</evidence>
<dbReference type="Proteomes" id="UP000297595">
    <property type="component" value="Unassembled WGS sequence"/>
</dbReference>
<gene>
    <name evidence="1" type="ORF">EYR41_002528</name>
</gene>
<name>A0A7C8PUL3_ORBOL</name>